<feature type="region of interest" description="Disordered" evidence="1">
    <location>
        <begin position="249"/>
        <end position="278"/>
    </location>
</feature>
<feature type="region of interest" description="Disordered" evidence="1">
    <location>
        <begin position="1"/>
        <end position="20"/>
    </location>
</feature>
<gene>
    <name evidence="3" type="ORF">W97_03149</name>
</gene>
<dbReference type="RefSeq" id="XP_007779238.1">
    <property type="nucleotide sequence ID" value="XM_007781048.1"/>
</dbReference>
<dbReference type="PANTHER" id="PTHR13542">
    <property type="entry name" value="LSM12 HOMOLOG"/>
    <property type="match status" value="1"/>
</dbReference>
<evidence type="ECO:0000313" key="4">
    <source>
        <dbReference type="Proteomes" id="UP000016924"/>
    </source>
</evidence>
<dbReference type="EMBL" id="JH767565">
    <property type="protein sequence ID" value="EON63921.1"/>
    <property type="molecule type" value="Genomic_DNA"/>
</dbReference>
<reference evidence="4" key="1">
    <citation type="submission" date="2012-06" db="EMBL/GenBank/DDBJ databases">
        <title>The genome sequence of Coniosporium apollinis CBS 100218.</title>
        <authorList>
            <consortium name="The Broad Institute Genome Sequencing Platform"/>
            <person name="Cuomo C."/>
            <person name="Gorbushina A."/>
            <person name="Noack S."/>
            <person name="Walker B."/>
            <person name="Young S.K."/>
            <person name="Zeng Q."/>
            <person name="Gargeya S."/>
            <person name="Fitzgerald M."/>
            <person name="Haas B."/>
            <person name="Abouelleil A."/>
            <person name="Alvarado L."/>
            <person name="Arachchi H.M."/>
            <person name="Berlin A.M."/>
            <person name="Chapman S.B."/>
            <person name="Goldberg J."/>
            <person name="Griggs A."/>
            <person name="Gujja S."/>
            <person name="Hansen M."/>
            <person name="Howarth C."/>
            <person name="Imamovic A."/>
            <person name="Larimer J."/>
            <person name="McCowan C."/>
            <person name="Montmayeur A."/>
            <person name="Murphy C."/>
            <person name="Neiman D."/>
            <person name="Pearson M."/>
            <person name="Priest M."/>
            <person name="Roberts A."/>
            <person name="Saif S."/>
            <person name="Shea T."/>
            <person name="Sisk P."/>
            <person name="Sykes S."/>
            <person name="Wortman J."/>
            <person name="Nusbaum C."/>
            <person name="Birren B."/>
        </authorList>
    </citation>
    <scope>NUCLEOTIDE SEQUENCE [LARGE SCALE GENOMIC DNA]</scope>
    <source>
        <strain evidence="4">CBS 100218</strain>
    </source>
</reference>
<evidence type="ECO:0000256" key="1">
    <source>
        <dbReference type="SAM" id="MobiDB-lite"/>
    </source>
</evidence>
<dbReference type="InterPro" id="IPR047574">
    <property type="entry name" value="AD"/>
</dbReference>
<organism evidence="3 4">
    <name type="scientific">Coniosporium apollinis (strain CBS 100218)</name>
    <name type="common">Rock-inhabiting black yeast</name>
    <dbReference type="NCBI Taxonomy" id="1168221"/>
    <lineage>
        <taxon>Eukaryota</taxon>
        <taxon>Fungi</taxon>
        <taxon>Dikarya</taxon>
        <taxon>Ascomycota</taxon>
        <taxon>Pezizomycotina</taxon>
        <taxon>Dothideomycetes</taxon>
        <taxon>Dothideomycetes incertae sedis</taxon>
        <taxon>Coniosporium</taxon>
    </lineage>
</organism>
<dbReference type="HOGENOM" id="CLU_073383_1_0_1"/>
<dbReference type="STRING" id="1168221.R7YQG4"/>
<dbReference type="InterPro" id="IPR019181">
    <property type="entry name" value="LSM12_ABD"/>
</dbReference>
<dbReference type="OrthoDB" id="1057137at2759"/>
<proteinExistence type="predicted"/>
<evidence type="ECO:0000313" key="3">
    <source>
        <dbReference type="EMBL" id="EON63921.1"/>
    </source>
</evidence>
<dbReference type="PROSITE" id="PS52001">
    <property type="entry name" value="AD"/>
    <property type="match status" value="1"/>
</dbReference>
<accession>R7YQG4</accession>
<dbReference type="SMART" id="SM00995">
    <property type="entry name" value="AD"/>
    <property type="match status" value="1"/>
</dbReference>
<dbReference type="Pfam" id="PF09793">
    <property type="entry name" value="AD"/>
    <property type="match status" value="2"/>
</dbReference>
<feature type="domain" description="AD" evidence="2">
    <location>
        <begin position="122"/>
        <end position="254"/>
    </location>
</feature>
<dbReference type="Proteomes" id="UP000016924">
    <property type="component" value="Unassembled WGS sequence"/>
</dbReference>
<feature type="compositionally biased region" description="Polar residues" evidence="1">
    <location>
        <begin position="255"/>
        <end position="264"/>
    </location>
</feature>
<protein>
    <recommendedName>
        <fullName evidence="2">AD domain-containing protein</fullName>
    </recommendedName>
</protein>
<name>R7YQG4_CONA1</name>
<dbReference type="GeneID" id="19900460"/>
<dbReference type="AlphaFoldDB" id="R7YQG4"/>
<keyword evidence="4" id="KW-1185">Reference proteome</keyword>
<evidence type="ECO:0000259" key="2">
    <source>
        <dbReference type="PROSITE" id="PS52001"/>
    </source>
</evidence>
<dbReference type="eggNOG" id="KOG4401">
    <property type="taxonomic scope" value="Eukaryota"/>
</dbReference>
<dbReference type="InterPro" id="IPR039683">
    <property type="entry name" value="Lsm12-like"/>
</dbReference>
<sequence>MADVKRNVTAGKSVTPKTGGQAMNELDAALSKAVGARIRVTTTLPSHTLEGTLFTACTLTNLIALNTTPAPPNPSSALSNQPADYHIVPVSHIQSFQLLSLPPTNSSGLGTGGFEGAALGIHRVDVEALRQREAAAVGKLKEKEAMRGRGVGREAQEIFDALAKMWGTPLLPFHTARYPQPRRLAVFAFKQEANEELTSRYPARWNDSTIIVNDAVMIDKPYTPEACRAPKDAVSQQTLVMVKKTLQGHAARKQAAQNQGQSQGRPGVATPMAPRKGG</sequence>